<dbReference type="EMBL" id="CAJVPV010002623">
    <property type="protein sequence ID" value="CAG8531650.1"/>
    <property type="molecule type" value="Genomic_DNA"/>
</dbReference>
<evidence type="ECO:0000313" key="2">
    <source>
        <dbReference type="EMBL" id="CAG8531650.1"/>
    </source>
</evidence>
<comment type="caution">
    <text evidence="2">The sequence shown here is derived from an EMBL/GenBank/DDBJ whole genome shotgun (WGS) entry which is preliminary data.</text>
</comment>
<keyword evidence="3" id="KW-1185">Reference proteome</keyword>
<evidence type="ECO:0000313" key="3">
    <source>
        <dbReference type="Proteomes" id="UP000789342"/>
    </source>
</evidence>
<name>A0A9N9AIN0_9GLOM</name>
<keyword evidence="1" id="KW-0472">Membrane</keyword>
<keyword evidence="1" id="KW-0812">Transmembrane</keyword>
<reference evidence="2" key="1">
    <citation type="submission" date="2021-06" db="EMBL/GenBank/DDBJ databases">
        <authorList>
            <person name="Kallberg Y."/>
            <person name="Tangrot J."/>
            <person name="Rosling A."/>
        </authorList>
    </citation>
    <scope>NUCLEOTIDE SEQUENCE</scope>
    <source>
        <strain evidence="2">CL551</strain>
    </source>
</reference>
<feature type="non-terminal residue" evidence="2">
    <location>
        <position position="100"/>
    </location>
</feature>
<dbReference type="Proteomes" id="UP000789342">
    <property type="component" value="Unassembled WGS sequence"/>
</dbReference>
<feature type="transmembrane region" description="Helical" evidence="1">
    <location>
        <begin position="25"/>
        <end position="46"/>
    </location>
</feature>
<evidence type="ECO:0000256" key="1">
    <source>
        <dbReference type="SAM" id="Phobius"/>
    </source>
</evidence>
<organism evidence="2 3">
    <name type="scientific">Acaulospora morrowiae</name>
    <dbReference type="NCBI Taxonomy" id="94023"/>
    <lineage>
        <taxon>Eukaryota</taxon>
        <taxon>Fungi</taxon>
        <taxon>Fungi incertae sedis</taxon>
        <taxon>Mucoromycota</taxon>
        <taxon>Glomeromycotina</taxon>
        <taxon>Glomeromycetes</taxon>
        <taxon>Diversisporales</taxon>
        <taxon>Acaulosporaceae</taxon>
        <taxon>Acaulospora</taxon>
    </lineage>
</organism>
<protein>
    <submittedName>
        <fullName evidence="2">10070_t:CDS:1</fullName>
    </submittedName>
</protein>
<gene>
    <name evidence="2" type="ORF">AMORRO_LOCUS4700</name>
</gene>
<accession>A0A9N9AIN0</accession>
<dbReference type="AlphaFoldDB" id="A0A9N9AIN0"/>
<sequence>PWPSSGIASGAPLTFTFPFHPNKHWIGFNCVTFYVIMSGSIVSASLSQMALHFSWKLRNEIMYLTNDAEKVNCDLESLEETNIEHMESGEGNKDIRNIVS</sequence>
<keyword evidence="1" id="KW-1133">Transmembrane helix</keyword>
<proteinExistence type="predicted"/>